<name>A0A3M7RB96_BRAPC</name>
<dbReference type="GO" id="GO:0032923">
    <property type="term" value="P:organic phosphonate biosynthetic process"/>
    <property type="evidence" value="ECO:0007669"/>
    <property type="project" value="InterPro"/>
</dbReference>
<dbReference type="NCBIfam" id="TIGR03297">
    <property type="entry name" value="Ppyr-DeCO2ase"/>
    <property type="match status" value="1"/>
</dbReference>
<evidence type="ECO:0000256" key="1">
    <source>
        <dbReference type="ARBA" id="ARBA00022793"/>
    </source>
</evidence>
<dbReference type="GO" id="GO:0030976">
    <property type="term" value="F:thiamine pyrophosphate binding"/>
    <property type="evidence" value="ECO:0007669"/>
    <property type="project" value="InterPro"/>
</dbReference>
<dbReference type="InterPro" id="IPR029061">
    <property type="entry name" value="THDP-binding"/>
</dbReference>
<sequence length="452" mass="50448">MNKSLVIKKFLSLNKILAGNSLNLVKFSVPALIIQPKRWFRLENGKNTLSVEEQIQEQKKRNEEVQDMTELIRDFLDPAEFFKSVQTISEIDYFCGVPDSLLKDFCAYISTHVKKDKHIITSNEGAAIAMAAGYHLATGKNPMVYLQNSGLGNIVNPVMSLAVPAVYSIPMLLLIGWRGEPGKRDEPQHRVQGQSTPGILAALGIPFQTLPDYQEGAEQALLTAKQYMKNAKGPYCLLVRRQTFLPFKFQRSPPKYKFNREDALKIVVDELSERDIVVGTTGMLSRELFEYREIKKQGHEKDFLTVGSMGHSSAIALGIAMNKSKREVFCLDGDGSVLMHMGTMATIGQNETENFKHIIFNNGAHDSVGGQPTDAESDTFSFAKIALGCGYKDAFTVDSEEEIKIGIKRVKSSKGPILMEVKCNPGHRKNLGRPTRKPIENKSDFMHFLAIN</sequence>
<dbReference type="SUPFAM" id="SSF52518">
    <property type="entry name" value="Thiamin diphosphate-binding fold (THDP-binding)"/>
    <property type="match status" value="2"/>
</dbReference>
<dbReference type="Proteomes" id="UP000276133">
    <property type="component" value="Unassembled WGS sequence"/>
</dbReference>
<evidence type="ECO:0000313" key="7">
    <source>
        <dbReference type="Proteomes" id="UP000276133"/>
    </source>
</evidence>
<feature type="domain" description="Thiamine pyrophosphate enzyme N-terminal TPP-binding" evidence="5">
    <location>
        <begin position="90"/>
        <end position="188"/>
    </location>
</feature>
<dbReference type="InterPro" id="IPR012001">
    <property type="entry name" value="Thiamin_PyroP_enz_TPP-bd_dom"/>
</dbReference>
<dbReference type="EMBL" id="REGN01003794">
    <property type="protein sequence ID" value="RNA20729.1"/>
    <property type="molecule type" value="Genomic_DNA"/>
</dbReference>
<dbReference type="Pfam" id="PF02775">
    <property type="entry name" value="TPP_enzyme_C"/>
    <property type="match status" value="1"/>
</dbReference>
<reference evidence="6 7" key="1">
    <citation type="journal article" date="2018" name="Sci. Rep.">
        <title>Genomic signatures of local adaptation to the degree of environmental predictability in rotifers.</title>
        <authorList>
            <person name="Franch-Gras L."/>
            <person name="Hahn C."/>
            <person name="Garcia-Roger E.M."/>
            <person name="Carmona M.J."/>
            <person name="Serra M."/>
            <person name="Gomez A."/>
        </authorList>
    </citation>
    <scope>NUCLEOTIDE SEQUENCE [LARGE SCALE GENOMIC DNA]</scope>
    <source>
        <strain evidence="6">HYR1</strain>
    </source>
</reference>
<accession>A0A3M7RB96</accession>
<keyword evidence="1" id="KW-0210">Decarboxylase</keyword>
<organism evidence="6 7">
    <name type="scientific">Brachionus plicatilis</name>
    <name type="common">Marine rotifer</name>
    <name type="synonym">Brachionus muelleri</name>
    <dbReference type="NCBI Taxonomy" id="10195"/>
    <lineage>
        <taxon>Eukaryota</taxon>
        <taxon>Metazoa</taxon>
        <taxon>Spiralia</taxon>
        <taxon>Gnathifera</taxon>
        <taxon>Rotifera</taxon>
        <taxon>Eurotatoria</taxon>
        <taxon>Monogononta</taxon>
        <taxon>Pseudotrocha</taxon>
        <taxon>Ploima</taxon>
        <taxon>Brachionidae</taxon>
        <taxon>Brachionus</taxon>
    </lineage>
</organism>
<dbReference type="Pfam" id="PF02776">
    <property type="entry name" value="TPP_enzyme_N"/>
    <property type="match status" value="1"/>
</dbReference>
<dbReference type="OrthoDB" id="16262at2759"/>
<evidence type="ECO:0000259" key="4">
    <source>
        <dbReference type="Pfam" id="PF02775"/>
    </source>
</evidence>
<proteinExistence type="predicted"/>
<evidence type="ECO:0000256" key="3">
    <source>
        <dbReference type="ARBA" id="ARBA00023239"/>
    </source>
</evidence>
<comment type="caution">
    <text evidence="6">The sequence shown here is derived from an EMBL/GenBank/DDBJ whole genome shotgun (WGS) entry which is preliminary data.</text>
</comment>
<protein>
    <submittedName>
        <fullName evidence="6">Phosphonopyruvate decarboxylase</fullName>
        <ecNumber evidence="6">4.1.1.82</ecNumber>
    </submittedName>
</protein>
<keyword evidence="7" id="KW-1185">Reference proteome</keyword>
<dbReference type="GO" id="GO:0033980">
    <property type="term" value="F:phosphonopyruvate decarboxylase activity"/>
    <property type="evidence" value="ECO:0007669"/>
    <property type="project" value="UniProtKB-EC"/>
</dbReference>
<dbReference type="FunFam" id="3.40.50.970:FF:000100">
    <property type="entry name" value="Putative phosphonopyruvate decarboxylase"/>
    <property type="match status" value="1"/>
</dbReference>
<dbReference type="FunFam" id="3.40.50.970:FF:000101">
    <property type="entry name" value="Putative phosphonopyruvate decarboxylase"/>
    <property type="match status" value="1"/>
</dbReference>
<evidence type="ECO:0000256" key="2">
    <source>
        <dbReference type="ARBA" id="ARBA00023052"/>
    </source>
</evidence>
<dbReference type="PANTHER" id="PTHR42818:SF1">
    <property type="entry name" value="SULFOPYRUVATE DECARBOXYLASE"/>
    <property type="match status" value="1"/>
</dbReference>
<dbReference type="CDD" id="cd07035">
    <property type="entry name" value="TPP_PYR_POX_like"/>
    <property type="match status" value="1"/>
</dbReference>
<keyword evidence="3 6" id="KW-0456">Lyase</keyword>
<dbReference type="InterPro" id="IPR011766">
    <property type="entry name" value="TPP_enzyme_TPP-bd"/>
</dbReference>
<dbReference type="CDD" id="cd03371">
    <property type="entry name" value="TPP_PpyrDC"/>
    <property type="match status" value="1"/>
</dbReference>
<dbReference type="STRING" id="10195.A0A3M7RB96"/>
<dbReference type="AlphaFoldDB" id="A0A3M7RB96"/>
<keyword evidence="6" id="KW-0670">Pyruvate</keyword>
<evidence type="ECO:0000313" key="6">
    <source>
        <dbReference type="EMBL" id="RNA20729.1"/>
    </source>
</evidence>
<dbReference type="PANTHER" id="PTHR42818">
    <property type="entry name" value="SULFOPYRUVATE DECARBOXYLASE SUBUNIT ALPHA"/>
    <property type="match status" value="1"/>
</dbReference>
<evidence type="ECO:0000259" key="5">
    <source>
        <dbReference type="Pfam" id="PF02776"/>
    </source>
</evidence>
<dbReference type="InterPro" id="IPR051818">
    <property type="entry name" value="TPP_dependent_decarboxylase"/>
</dbReference>
<dbReference type="EC" id="4.1.1.82" evidence="6"/>
<keyword evidence="2" id="KW-0786">Thiamine pyrophosphate</keyword>
<dbReference type="InterPro" id="IPR017684">
    <property type="entry name" value="Phosphono-pyrv_decarboxylase"/>
</dbReference>
<gene>
    <name evidence="6" type="ORF">BpHYR1_027268</name>
</gene>
<feature type="domain" description="Thiamine pyrophosphate enzyme TPP-binding" evidence="4">
    <location>
        <begin position="281"/>
        <end position="421"/>
    </location>
</feature>
<dbReference type="Gene3D" id="3.40.50.970">
    <property type="match status" value="2"/>
</dbReference>